<evidence type="ECO:0000256" key="2">
    <source>
        <dbReference type="ARBA" id="ARBA00022679"/>
    </source>
</evidence>
<dbReference type="AlphaFoldDB" id="A0AAW2PYQ9"/>
<dbReference type="PANTHER" id="PTHR14456">
    <property type="entry name" value="INOSITOL POLYPHOSPHATE KINASE 1"/>
    <property type="match status" value="1"/>
</dbReference>
<dbReference type="PANTHER" id="PTHR14456:SF2">
    <property type="entry name" value="INOSITOL-PENTAKISPHOSPHATE 2-KINASE"/>
    <property type="match status" value="1"/>
</dbReference>
<keyword evidence="2 6" id="KW-0808">Transferase</keyword>
<organism evidence="7">
    <name type="scientific">Sesamum radiatum</name>
    <name type="common">Black benniseed</name>
    <dbReference type="NCBI Taxonomy" id="300843"/>
    <lineage>
        <taxon>Eukaryota</taxon>
        <taxon>Viridiplantae</taxon>
        <taxon>Streptophyta</taxon>
        <taxon>Embryophyta</taxon>
        <taxon>Tracheophyta</taxon>
        <taxon>Spermatophyta</taxon>
        <taxon>Magnoliopsida</taxon>
        <taxon>eudicotyledons</taxon>
        <taxon>Gunneridae</taxon>
        <taxon>Pentapetalae</taxon>
        <taxon>asterids</taxon>
        <taxon>lamiids</taxon>
        <taxon>Lamiales</taxon>
        <taxon>Pedaliaceae</taxon>
        <taxon>Sesamum</taxon>
    </lineage>
</organism>
<comment type="caution">
    <text evidence="7">The sequence shown here is derived from an EMBL/GenBank/DDBJ whole genome shotgun (WGS) entry which is preliminary data.</text>
</comment>
<name>A0AAW2PYQ9_SESRA</name>
<dbReference type="EC" id="2.7.1.158" evidence="1 6"/>
<evidence type="ECO:0000256" key="5">
    <source>
        <dbReference type="ARBA" id="ARBA00022840"/>
    </source>
</evidence>
<dbReference type="InterPro" id="IPR009286">
    <property type="entry name" value="Ins_P5_2-kin"/>
</dbReference>
<evidence type="ECO:0000256" key="6">
    <source>
        <dbReference type="RuleBase" id="RU364126"/>
    </source>
</evidence>
<dbReference type="Gene3D" id="3.30.200.110">
    <property type="entry name" value="Inositol-pentakisphosphate 2-kinase, N-lobe"/>
    <property type="match status" value="1"/>
</dbReference>
<dbReference type="EMBL" id="JACGWJ010000016">
    <property type="protein sequence ID" value="KAL0360648.1"/>
    <property type="molecule type" value="Genomic_DNA"/>
</dbReference>
<keyword evidence="4 6" id="KW-0418">Kinase</keyword>
<protein>
    <recommendedName>
        <fullName evidence="1 6">Inositol-pentakisphosphate 2-kinase</fullName>
        <ecNumber evidence="1 6">2.7.1.158</ecNumber>
    </recommendedName>
</protein>
<evidence type="ECO:0000313" key="7">
    <source>
        <dbReference type="EMBL" id="KAL0360648.1"/>
    </source>
</evidence>
<dbReference type="GO" id="GO:0005634">
    <property type="term" value="C:nucleus"/>
    <property type="evidence" value="ECO:0007669"/>
    <property type="project" value="TreeGrafter"/>
</dbReference>
<evidence type="ECO:0000256" key="1">
    <source>
        <dbReference type="ARBA" id="ARBA00012023"/>
    </source>
</evidence>
<dbReference type="InterPro" id="IPR043001">
    <property type="entry name" value="IP5_2-K_N_lobe"/>
</dbReference>
<sequence>MSGSVSTCGTKDMVGELDEMMDNQWMAAVLGAKDAVEWIYRGEGAANLVLAYCGSAPKFVGKVLRIQKVPANGSECENGHSALTKLECILWGKFEGIVSAPTRETAEQLYVQKVMCPLLGSEHVDAGIHVLVSREFLEAVEKKVLGQRPSWRVDAAKVNPLCDSVLLIADHSKFPHGIFKEDFCVSVEIKPKGGFLPVSEFIAEENAVKKKIPRFKMHQLLKLHQGKIRKLSKYDPLDMFSGSKDRNNFRVFLNGSLAFGGMDGSADSASYTLDQAFLDGLKHIIVAKDGMHIKYFLELVAETIFKSGLLDRLLEVQKLDAIDIEGAIHAYYDIVSQPCMVCREKDGNKLLGRYSSLHSMPRDEKLKIVRDYLISSTAKDLSLMISFRSRGNNLESPYKVVFLESTKQTFDYKASFIDLDMKPLKKMEYYYKLDQQIVSFYVKMVKDKEAIDNGYRSQKDINKGKEGKVVASFDFFLSAGSVLPQNIPHCENVSEDVVLDLSTHGSNKITFHMFEHTIFL</sequence>
<dbReference type="GO" id="GO:0005524">
    <property type="term" value="F:ATP binding"/>
    <property type="evidence" value="ECO:0007669"/>
    <property type="project" value="UniProtKB-KW"/>
</dbReference>
<comment type="catalytic activity">
    <reaction evidence="6">
        <text>1D-myo-inositol 1,3,4,5,6-pentakisphosphate + ATP = 1D-myo-inositol hexakisphosphate + ADP + H(+)</text>
        <dbReference type="Rhea" id="RHEA:20313"/>
        <dbReference type="ChEBI" id="CHEBI:15378"/>
        <dbReference type="ChEBI" id="CHEBI:30616"/>
        <dbReference type="ChEBI" id="CHEBI:57733"/>
        <dbReference type="ChEBI" id="CHEBI:58130"/>
        <dbReference type="ChEBI" id="CHEBI:456216"/>
        <dbReference type="EC" id="2.7.1.158"/>
    </reaction>
</comment>
<comment type="function">
    <text evidence="6">Phosphorylates Ins(1,3,4,5,6)P5 at position 2 to form Ins(1,2,3,4,5,6)P6 (InsP6 or phytate).</text>
</comment>
<keyword evidence="5 6" id="KW-0067">ATP-binding</keyword>
<accession>A0AAW2PYQ9</accession>
<reference evidence="7" key="1">
    <citation type="submission" date="2020-06" db="EMBL/GenBank/DDBJ databases">
        <authorList>
            <person name="Li T."/>
            <person name="Hu X."/>
            <person name="Zhang T."/>
            <person name="Song X."/>
            <person name="Zhang H."/>
            <person name="Dai N."/>
            <person name="Sheng W."/>
            <person name="Hou X."/>
            <person name="Wei L."/>
        </authorList>
    </citation>
    <scope>NUCLEOTIDE SEQUENCE</scope>
    <source>
        <strain evidence="7">G02</strain>
        <tissue evidence="7">Leaf</tissue>
    </source>
</reference>
<proteinExistence type="predicted"/>
<dbReference type="GO" id="GO:0035299">
    <property type="term" value="F:inositol-1,3,4,5,6-pentakisphosphate 2-kinase activity"/>
    <property type="evidence" value="ECO:0007669"/>
    <property type="project" value="UniProtKB-EC"/>
</dbReference>
<comment type="domain">
    <text evidence="6">The EXKPK motif is conserved in inositol-pentakisphosphate 2-kinases of both family 1 and 2.</text>
</comment>
<evidence type="ECO:0000256" key="4">
    <source>
        <dbReference type="ARBA" id="ARBA00022777"/>
    </source>
</evidence>
<evidence type="ECO:0000256" key="3">
    <source>
        <dbReference type="ARBA" id="ARBA00022741"/>
    </source>
</evidence>
<gene>
    <name evidence="7" type="ORF">Sradi_3749300</name>
</gene>
<reference evidence="7" key="2">
    <citation type="journal article" date="2024" name="Plant">
        <title>Genomic evolution and insights into agronomic trait innovations of Sesamum species.</title>
        <authorList>
            <person name="Miao H."/>
            <person name="Wang L."/>
            <person name="Qu L."/>
            <person name="Liu H."/>
            <person name="Sun Y."/>
            <person name="Le M."/>
            <person name="Wang Q."/>
            <person name="Wei S."/>
            <person name="Zheng Y."/>
            <person name="Lin W."/>
            <person name="Duan Y."/>
            <person name="Cao H."/>
            <person name="Xiong S."/>
            <person name="Wang X."/>
            <person name="Wei L."/>
            <person name="Li C."/>
            <person name="Ma Q."/>
            <person name="Ju M."/>
            <person name="Zhao R."/>
            <person name="Li G."/>
            <person name="Mu C."/>
            <person name="Tian Q."/>
            <person name="Mei H."/>
            <person name="Zhang T."/>
            <person name="Gao T."/>
            <person name="Zhang H."/>
        </authorList>
    </citation>
    <scope>NUCLEOTIDE SEQUENCE</scope>
    <source>
        <strain evidence="7">G02</strain>
    </source>
</reference>
<dbReference type="Pfam" id="PF06090">
    <property type="entry name" value="Ins_P5_2-kin"/>
    <property type="match status" value="1"/>
</dbReference>
<dbReference type="GO" id="GO:0032958">
    <property type="term" value="P:inositol phosphate biosynthetic process"/>
    <property type="evidence" value="ECO:0007669"/>
    <property type="project" value="TreeGrafter"/>
</dbReference>
<keyword evidence="3 6" id="KW-0547">Nucleotide-binding</keyword>